<comment type="similarity">
    <text evidence="2">Belongs to the Tic20 family.</text>
</comment>
<proteinExistence type="inferred from homology"/>
<gene>
    <name evidence="7" type="ORF">DP114_03605</name>
</gene>
<feature type="transmembrane region" description="Helical" evidence="6">
    <location>
        <begin position="12"/>
        <end position="30"/>
    </location>
</feature>
<evidence type="ECO:0000256" key="1">
    <source>
        <dbReference type="ARBA" id="ARBA00004141"/>
    </source>
</evidence>
<reference evidence="7 8" key="1">
    <citation type="submission" date="2018-06" db="EMBL/GenBank/DDBJ databases">
        <title>Comparative genomics of Brasilonema spp. strains.</title>
        <authorList>
            <person name="Alvarenga D.O."/>
            <person name="Fiore M.F."/>
            <person name="Varani A.M."/>
        </authorList>
    </citation>
    <scope>NUCLEOTIDE SEQUENCE [LARGE SCALE GENOMIC DNA]</scope>
    <source>
        <strain evidence="7 8">CENA114</strain>
    </source>
</reference>
<keyword evidence="4 6" id="KW-1133">Transmembrane helix</keyword>
<dbReference type="AlphaFoldDB" id="A0A856M9R8"/>
<evidence type="ECO:0000313" key="8">
    <source>
        <dbReference type="Proteomes" id="UP000503129"/>
    </source>
</evidence>
<sequence>MAWRGGTTTQDRLLSCLPYLLPFIEVSSFAKLPLLRSLYIPFIPLIQLYYGIPFASLIIFFALFLLVVRNEKVQHFIRFHTLQALLLSIFAYLCGAVLDLIGIVQQGASIPEPLFQSVMFTLIFVAVVGASIYSIVQAVRGLYAEIPFISEAAYSGTRD</sequence>
<dbReference type="RefSeq" id="WP_169268204.1">
    <property type="nucleotide sequence ID" value="NZ_CAWOXK010000001.1"/>
</dbReference>
<dbReference type="PANTHER" id="PTHR33510">
    <property type="entry name" value="PROTEIN TIC 20-II, CHLOROPLASTIC"/>
    <property type="match status" value="1"/>
</dbReference>
<evidence type="ECO:0000313" key="7">
    <source>
        <dbReference type="EMBL" id="QDL07114.1"/>
    </source>
</evidence>
<feature type="transmembrane region" description="Helical" evidence="6">
    <location>
        <begin position="114"/>
        <end position="136"/>
    </location>
</feature>
<dbReference type="EMBL" id="CP030118">
    <property type="protein sequence ID" value="QDL07114.1"/>
    <property type="molecule type" value="Genomic_DNA"/>
</dbReference>
<evidence type="ECO:0000256" key="5">
    <source>
        <dbReference type="ARBA" id="ARBA00023136"/>
    </source>
</evidence>
<dbReference type="KEGG" id="bsen:DP114_03605"/>
<protein>
    <recommendedName>
        <fullName evidence="9">Tic20 family protein Ycf60</fullName>
    </recommendedName>
</protein>
<feature type="transmembrane region" description="Helical" evidence="6">
    <location>
        <begin position="50"/>
        <end position="68"/>
    </location>
</feature>
<keyword evidence="5 6" id="KW-0472">Membrane</keyword>
<dbReference type="InterPro" id="IPR005691">
    <property type="entry name" value="Tic20"/>
</dbReference>
<evidence type="ECO:0000256" key="3">
    <source>
        <dbReference type="ARBA" id="ARBA00022692"/>
    </source>
</evidence>
<organism evidence="7 8">
    <name type="scientific">Brasilonema sennae CENA114</name>
    <dbReference type="NCBI Taxonomy" id="415709"/>
    <lineage>
        <taxon>Bacteria</taxon>
        <taxon>Bacillati</taxon>
        <taxon>Cyanobacteriota</taxon>
        <taxon>Cyanophyceae</taxon>
        <taxon>Nostocales</taxon>
        <taxon>Scytonemataceae</taxon>
        <taxon>Brasilonema</taxon>
        <taxon>Bromeliae group (in: Brasilonema)</taxon>
    </lineage>
</organism>
<evidence type="ECO:0000256" key="6">
    <source>
        <dbReference type="SAM" id="Phobius"/>
    </source>
</evidence>
<dbReference type="GO" id="GO:0016020">
    <property type="term" value="C:membrane"/>
    <property type="evidence" value="ECO:0007669"/>
    <property type="project" value="UniProtKB-SubCell"/>
</dbReference>
<evidence type="ECO:0000256" key="2">
    <source>
        <dbReference type="ARBA" id="ARBA00009596"/>
    </source>
</evidence>
<evidence type="ECO:0000256" key="4">
    <source>
        <dbReference type="ARBA" id="ARBA00022989"/>
    </source>
</evidence>
<dbReference type="PANTHER" id="PTHR33510:SF5">
    <property type="entry name" value="PROTEIN TIC 20-II, CHLOROPLASTIC"/>
    <property type="match status" value="1"/>
</dbReference>
<comment type="subcellular location">
    <subcellularLocation>
        <location evidence="1">Membrane</location>
        <topology evidence="1">Multi-pass membrane protein</topology>
    </subcellularLocation>
</comment>
<name>A0A856M9R8_9CYAN</name>
<keyword evidence="3 6" id="KW-0812">Transmembrane</keyword>
<dbReference type="Proteomes" id="UP000503129">
    <property type="component" value="Chromosome"/>
</dbReference>
<keyword evidence="8" id="KW-1185">Reference proteome</keyword>
<evidence type="ECO:0008006" key="9">
    <source>
        <dbReference type="Google" id="ProtNLM"/>
    </source>
</evidence>
<accession>A0A856M9R8</accession>
<feature type="transmembrane region" description="Helical" evidence="6">
    <location>
        <begin position="89"/>
        <end position="108"/>
    </location>
</feature>
<dbReference type="Pfam" id="PF16166">
    <property type="entry name" value="TIC20"/>
    <property type="match status" value="1"/>
</dbReference>